<dbReference type="EC" id="4.4.1.1" evidence="4"/>
<dbReference type="Proteomes" id="UP001174909">
    <property type="component" value="Unassembled WGS sequence"/>
</dbReference>
<evidence type="ECO:0000256" key="4">
    <source>
        <dbReference type="ARBA" id="ARBA00012085"/>
    </source>
</evidence>
<sequence>MAQTKNYRIETRSVHAGSSENLAGAVAPPIHLSTTFRRDPEGNLASDFIYGRSGNPDRTALERAIADLEGGAECVSFASGLAAVHSLLLTLSPGDLVLAPLDAYHGTVRLAKESLARWGLRTRFTDFLDPEDVTAGLDERPALVILETPSNPTLRITDIAAVAARCRAAGALIAVDNTWMTPVLQRPLALGADIVIHATTKYFGGHSDVTGGAVVLREGLELASRLRFVQTETGPVPSPFDAWLLRRGMRTLPVRIRAQSATAGKLAEFLSGHPRVVQTFYPGLASDPGHEVQTRQGDGYGAMLSFRALGGEDHAKGVLSRVKLFTRATSLGGVESLVEHRALVEGPDTKTPRDLIRVSVGLEHPDDLIADLDQALG</sequence>
<proteinExistence type="inferred from homology"/>
<dbReference type="InterPro" id="IPR015421">
    <property type="entry name" value="PyrdxlP-dep_Trfase_major"/>
</dbReference>
<organism evidence="10 11">
    <name type="scientific">Geodia barretti</name>
    <name type="common">Barrett's horny sponge</name>
    <dbReference type="NCBI Taxonomy" id="519541"/>
    <lineage>
        <taxon>Eukaryota</taxon>
        <taxon>Metazoa</taxon>
        <taxon>Porifera</taxon>
        <taxon>Demospongiae</taxon>
        <taxon>Heteroscleromorpha</taxon>
        <taxon>Tetractinellida</taxon>
        <taxon>Astrophorina</taxon>
        <taxon>Geodiidae</taxon>
        <taxon>Geodia</taxon>
    </lineage>
</organism>
<dbReference type="AlphaFoldDB" id="A0AA35WPU8"/>
<evidence type="ECO:0000313" key="10">
    <source>
        <dbReference type="EMBL" id="CAI8022270.1"/>
    </source>
</evidence>
<dbReference type="GO" id="GO:0019343">
    <property type="term" value="P:cysteine biosynthetic process via cystathionine"/>
    <property type="evidence" value="ECO:0007669"/>
    <property type="project" value="TreeGrafter"/>
</dbReference>
<dbReference type="PIRSF" id="PIRSF001434">
    <property type="entry name" value="CGS"/>
    <property type="match status" value="1"/>
</dbReference>
<dbReference type="InterPro" id="IPR054542">
    <property type="entry name" value="Cys_met_metab_PP"/>
</dbReference>
<name>A0AA35WPU8_GEOBA</name>
<evidence type="ECO:0000256" key="6">
    <source>
        <dbReference type="ARBA" id="ARBA00023192"/>
    </source>
</evidence>
<keyword evidence="6" id="KW-0198">Cysteine biosynthesis</keyword>
<gene>
    <name evidence="10" type="ORF">GBAR_LOCUS13094</name>
</gene>
<reference evidence="10" key="1">
    <citation type="submission" date="2023-03" db="EMBL/GenBank/DDBJ databases">
        <authorList>
            <person name="Steffen K."/>
            <person name="Cardenas P."/>
        </authorList>
    </citation>
    <scope>NUCLEOTIDE SEQUENCE</scope>
</reference>
<accession>A0AA35WPU8</accession>
<evidence type="ECO:0000256" key="5">
    <source>
        <dbReference type="ARBA" id="ARBA00022898"/>
    </source>
</evidence>
<dbReference type="GO" id="GO:0004123">
    <property type="term" value="F:cystathionine gamma-lyase activity"/>
    <property type="evidence" value="ECO:0007669"/>
    <property type="project" value="TreeGrafter"/>
</dbReference>
<keyword evidence="11" id="KW-1185">Reference proteome</keyword>
<dbReference type="InterPro" id="IPR000277">
    <property type="entry name" value="Cys/Met-Metab_PyrdxlP-dep_enz"/>
</dbReference>
<keyword evidence="5 8" id="KW-0663">Pyridoxal phosphate</keyword>
<comment type="cofactor">
    <cofactor evidence="1 9">
        <name>pyridoxal 5'-phosphate</name>
        <dbReference type="ChEBI" id="CHEBI:597326"/>
    </cofactor>
</comment>
<keyword evidence="6" id="KW-0028">Amino-acid biosynthesis</keyword>
<feature type="modified residue" description="N6-(pyridoxal phosphate)lysine" evidence="8">
    <location>
        <position position="201"/>
    </location>
</feature>
<evidence type="ECO:0000256" key="2">
    <source>
        <dbReference type="ARBA" id="ARBA00005038"/>
    </source>
</evidence>
<dbReference type="PANTHER" id="PTHR11808">
    <property type="entry name" value="TRANS-SULFURATION ENZYME FAMILY MEMBER"/>
    <property type="match status" value="1"/>
</dbReference>
<comment type="pathway">
    <text evidence="2">Amino-acid biosynthesis; L-cysteine biosynthesis; L-cysteine from L-homocysteine and L-serine: step 2/2.</text>
</comment>
<evidence type="ECO:0000256" key="8">
    <source>
        <dbReference type="PIRSR" id="PIRSR001434-2"/>
    </source>
</evidence>
<comment type="similarity">
    <text evidence="3 9">Belongs to the trans-sulfuration enzymes family.</text>
</comment>
<dbReference type="FunFam" id="3.40.640.10:FF:000046">
    <property type="entry name" value="Cystathionine gamma-lyase"/>
    <property type="match status" value="1"/>
</dbReference>
<dbReference type="Pfam" id="PF01053">
    <property type="entry name" value="Cys_Met_Meta_PP"/>
    <property type="match status" value="1"/>
</dbReference>
<evidence type="ECO:0000256" key="7">
    <source>
        <dbReference type="ARBA" id="ARBA00029853"/>
    </source>
</evidence>
<evidence type="ECO:0000256" key="1">
    <source>
        <dbReference type="ARBA" id="ARBA00001933"/>
    </source>
</evidence>
<protein>
    <recommendedName>
        <fullName evidence="4">cystathionine gamma-lyase</fullName>
        <ecNumber evidence="4">4.4.1.1</ecNumber>
    </recommendedName>
    <alternativeName>
        <fullName evidence="7">Gamma-cystathionase</fullName>
    </alternativeName>
</protein>
<dbReference type="GO" id="GO:0030170">
    <property type="term" value="F:pyridoxal phosphate binding"/>
    <property type="evidence" value="ECO:0007669"/>
    <property type="project" value="InterPro"/>
</dbReference>
<dbReference type="InterPro" id="IPR015424">
    <property type="entry name" value="PyrdxlP-dep_Trfase"/>
</dbReference>
<dbReference type="PROSITE" id="PS00868">
    <property type="entry name" value="CYS_MET_METAB_PP"/>
    <property type="match status" value="1"/>
</dbReference>
<dbReference type="Gene3D" id="3.90.1150.10">
    <property type="entry name" value="Aspartate Aminotransferase, domain 1"/>
    <property type="match status" value="1"/>
</dbReference>
<dbReference type="CDD" id="cd00614">
    <property type="entry name" value="CGS_like"/>
    <property type="match status" value="1"/>
</dbReference>
<dbReference type="Gene3D" id="3.40.640.10">
    <property type="entry name" value="Type I PLP-dependent aspartate aminotransferase-like (Major domain)"/>
    <property type="match status" value="1"/>
</dbReference>
<evidence type="ECO:0000256" key="3">
    <source>
        <dbReference type="ARBA" id="ARBA00009077"/>
    </source>
</evidence>
<evidence type="ECO:0000256" key="9">
    <source>
        <dbReference type="RuleBase" id="RU362118"/>
    </source>
</evidence>
<dbReference type="InterPro" id="IPR015422">
    <property type="entry name" value="PyrdxlP-dep_Trfase_small"/>
</dbReference>
<dbReference type="PANTHER" id="PTHR11808:SF15">
    <property type="entry name" value="CYSTATHIONINE GAMMA-LYASE"/>
    <property type="match status" value="1"/>
</dbReference>
<dbReference type="EMBL" id="CASHTH010001945">
    <property type="protein sequence ID" value="CAI8022270.1"/>
    <property type="molecule type" value="Genomic_DNA"/>
</dbReference>
<dbReference type="SUPFAM" id="SSF53383">
    <property type="entry name" value="PLP-dependent transferases"/>
    <property type="match status" value="1"/>
</dbReference>
<dbReference type="GO" id="GO:0005737">
    <property type="term" value="C:cytoplasm"/>
    <property type="evidence" value="ECO:0007669"/>
    <property type="project" value="TreeGrafter"/>
</dbReference>
<dbReference type="GO" id="GO:0019346">
    <property type="term" value="P:transsulfuration"/>
    <property type="evidence" value="ECO:0007669"/>
    <property type="project" value="InterPro"/>
</dbReference>
<evidence type="ECO:0000313" key="11">
    <source>
        <dbReference type="Proteomes" id="UP001174909"/>
    </source>
</evidence>
<comment type="caution">
    <text evidence="10">The sequence shown here is derived from an EMBL/GenBank/DDBJ whole genome shotgun (WGS) entry which is preliminary data.</text>
</comment>